<dbReference type="EMBL" id="DS232043">
    <property type="protein sequence ID" value="EDS32977.1"/>
    <property type="molecule type" value="Genomic_DNA"/>
</dbReference>
<evidence type="ECO:0000313" key="4">
    <source>
        <dbReference type="EnsemblMetazoa" id="CPIJ009557-PA"/>
    </source>
</evidence>
<dbReference type="KEGG" id="cqu:CpipJ_CPIJ009557"/>
<keyword evidence="5" id="KW-1185">Reference proteome</keyword>
<dbReference type="Proteomes" id="UP000002320">
    <property type="component" value="Unassembled WGS sequence"/>
</dbReference>
<dbReference type="HOGENOM" id="CLU_1035324_0_0_1"/>
<reference evidence="4" key="2">
    <citation type="submission" date="2020-05" db="UniProtKB">
        <authorList>
            <consortium name="EnsemblMetazoa"/>
        </authorList>
    </citation>
    <scope>IDENTIFICATION</scope>
    <source>
        <strain evidence="4">JHB</strain>
    </source>
</reference>
<dbReference type="InParanoid" id="B0WQQ8"/>
<dbReference type="EnsemblMetazoa" id="CPIJ009557-RA">
    <property type="protein sequence ID" value="CPIJ009557-PA"/>
    <property type="gene ID" value="CPIJ009557"/>
</dbReference>
<dbReference type="PANTHER" id="PTHR23115">
    <property type="entry name" value="TRANSLATION FACTOR"/>
    <property type="match status" value="1"/>
</dbReference>
<dbReference type="InterPro" id="IPR050100">
    <property type="entry name" value="TRAFAC_GTPase_members"/>
</dbReference>
<dbReference type="eggNOG" id="KOG0052">
    <property type="taxonomic scope" value="Eukaryota"/>
</dbReference>
<gene>
    <name evidence="4" type="primary">6041831</name>
    <name evidence="3" type="ORF">CpipJ_CPIJ009557</name>
</gene>
<keyword evidence="3" id="KW-0251">Elongation factor</keyword>
<dbReference type="Gene3D" id="2.40.30.10">
    <property type="entry name" value="Translation factors"/>
    <property type="match status" value="1"/>
</dbReference>
<evidence type="ECO:0000256" key="2">
    <source>
        <dbReference type="ARBA" id="ARBA00023134"/>
    </source>
</evidence>
<accession>B0WQQ8</accession>
<name>B0WQQ8_CULQU</name>
<sequence length="269" mass="28562">MKMAILAGLATPGVATALRKVLPGGHLRNHTNLGNMGLATPGVAIALRKFLPGGHLRNHTNLGNMGLATPGVAIALREGSTGDIYGTIRLGAIWVSKFMVFDTENCSVSSYIKKIGYNPATVAILPISGWHGDNMLEPSTKMHLFQAKAIKRQRADGKCSTDPTDMPLHLPPGTETGVNKPGIAIVFAPVILTAEVKSVEMHEKALLGAVPRDNAKNVSVKELRRGYVAELTTPVRSTTDTAQCWIATPLTLLASSAGSRRRSFVIPAS</sequence>
<dbReference type="VEuPathDB" id="VectorBase:CQUJHB006650"/>
<protein>
    <submittedName>
        <fullName evidence="3 4">Elongation factor 1 alpha</fullName>
    </submittedName>
</protein>
<dbReference type="SUPFAM" id="SSF50447">
    <property type="entry name" value="Translation proteins"/>
    <property type="match status" value="1"/>
</dbReference>
<evidence type="ECO:0000256" key="1">
    <source>
        <dbReference type="ARBA" id="ARBA00022741"/>
    </source>
</evidence>
<dbReference type="InterPro" id="IPR009000">
    <property type="entry name" value="Transl_B-barrel_sf"/>
</dbReference>
<evidence type="ECO:0000313" key="5">
    <source>
        <dbReference type="Proteomes" id="UP000002320"/>
    </source>
</evidence>
<keyword evidence="1" id="KW-0547">Nucleotide-binding</keyword>
<keyword evidence="3" id="KW-0648">Protein biosynthesis</keyword>
<organism>
    <name type="scientific">Culex quinquefasciatus</name>
    <name type="common">Southern house mosquito</name>
    <name type="synonym">Culex pungens</name>
    <dbReference type="NCBI Taxonomy" id="7176"/>
    <lineage>
        <taxon>Eukaryota</taxon>
        <taxon>Metazoa</taxon>
        <taxon>Ecdysozoa</taxon>
        <taxon>Arthropoda</taxon>
        <taxon>Hexapoda</taxon>
        <taxon>Insecta</taxon>
        <taxon>Pterygota</taxon>
        <taxon>Neoptera</taxon>
        <taxon>Endopterygota</taxon>
        <taxon>Diptera</taxon>
        <taxon>Nematocera</taxon>
        <taxon>Culicoidea</taxon>
        <taxon>Culicidae</taxon>
        <taxon>Culicinae</taxon>
        <taxon>Culicini</taxon>
        <taxon>Culex</taxon>
        <taxon>Culex</taxon>
    </lineage>
</organism>
<dbReference type="AlphaFoldDB" id="B0WQQ8"/>
<dbReference type="InterPro" id="IPR027417">
    <property type="entry name" value="P-loop_NTPase"/>
</dbReference>
<evidence type="ECO:0000313" key="3">
    <source>
        <dbReference type="EMBL" id="EDS32977.1"/>
    </source>
</evidence>
<proteinExistence type="predicted"/>
<dbReference type="VEuPathDB" id="VectorBase:CPIJ009557"/>
<dbReference type="GO" id="GO:0005525">
    <property type="term" value="F:GTP binding"/>
    <property type="evidence" value="ECO:0007669"/>
    <property type="project" value="UniProtKB-KW"/>
</dbReference>
<keyword evidence="2" id="KW-0342">GTP-binding</keyword>
<dbReference type="OrthoDB" id="342024at2759"/>
<dbReference type="STRING" id="7176.B0WQQ8"/>
<reference evidence="3" key="1">
    <citation type="submission" date="2007-03" db="EMBL/GenBank/DDBJ databases">
        <title>Annotation of Culex pipiens quinquefasciatus.</title>
        <authorList>
            <consortium name="The Broad Institute Genome Sequencing Platform"/>
            <person name="Atkinson P.W."/>
            <person name="Hemingway J."/>
            <person name="Christensen B.M."/>
            <person name="Higgs S."/>
            <person name="Kodira C."/>
            <person name="Hannick L."/>
            <person name="Megy K."/>
            <person name="O'Leary S."/>
            <person name="Pearson M."/>
            <person name="Haas B.J."/>
            <person name="Mauceli E."/>
            <person name="Wortman J.R."/>
            <person name="Lee N.H."/>
            <person name="Guigo R."/>
            <person name="Stanke M."/>
            <person name="Alvarado L."/>
            <person name="Amedeo P."/>
            <person name="Antoine C.H."/>
            <person name="Arensburger P."/>
            <person name="Bidwell S.L."/>
            <person name="Crawford M."/>
            <person name="Camaro F."/>
            <person name="Devon K."/>
            <person name="Engels R."/>
            <person name="Hammond M."/>
            <person name="Howarth C."/>
            <person name="Koehrsen M."/>
            <person name="Lawson D."/>
            <person name="Montgomery P."/>
            <person name="Nene V."/>
            <person name="Nusbaum C."/>
            <person name="Puiu D."/>
            <person name="Romero-Severson J."/>
            <person name="Severson D.W."/>
            <person name="Shumway M."/>
            <person name="Sisk P."/>
            <person name="Stolte C."/>
            <person name="Zeng Q."/>
            <person name="Eisenstadt E."/>
            <person name="Fraser-Liggett C."/>
            <person name="Strausberg R."/>
            <person name="Galagan J."/>
            <person name="Birren B."/>
            <person name="Collins F.H."/>
        </authorList>
    </citation>
    <scope>NUCLEOTIDE SEQUENCE [LARGE SCALE GENOMIC DNA]</scope>
    <source>
        <strain evidence="3">JHB</strain>
    </source>
</reference>
<dbReference type="GO" id="GO:0003746">
    <property type="term" value="F:translation elongation factor activity"/>
    <property type="evidence" value="ECO:0007669"/>
    <property type="project" value="UniProtKB-KW"/>
</dbReference>
<dbReference type="Gene3D" id="3.40.50.300">
    <property type="entry name" value="P-loop containing nucleotide triphosphate hydrolases"/>
    <property type="match status" value="1"/>
</dbReference>